<proteinExistence type="predicted"/>
<keyword evidence="3" id="KW-1185">Reference proteome</keyword>
<name>A0A3A2ZGS1_9EURO</name>
<feature type="region of interest" description="Disordered" evidence="1">
    <location>
        <begin position="51"/>
        <end position="77"/>
    </location>
</feature>
<evidence type="ECO:0000313" key="3">
    <source>
        <dbReference type="Proteomes" id="UP000266188"/>
    </source>
</evidence>
<feature type="compositionally biased region" description="Polar residues" evidence="1">
    <location>
        <begin position="56"/>
        <end position="70"/>
    </location>
</feature>
<reference evidence="3" key="1">
    <citation type="submission" date="2017-02" db="EMBL/GenBank/DDBJ databases">
        <authorList>
            <person name="Tafer H."/>
            <person name="Lopandic K."/>
        </authorList>
    </citation>
    <scope>NUCLEOTIDE SEQUENCE [LARGE SCALE GENOMIC DNA]</scope>
    <source>
        <strain evidence="3">CBS 366.77</strain>
    </source>
</reference>
<sequence length="77" mass="8538">MPTEDGFRPRRSKRDANCDKTDKVVTLSSPSHPSILCASGSIMIEVNPVKPFWGEPTSNANKPQRQNIPQEESAIDE</sequence>
<dbReference type="Proteomes" id="UP000266188">
    <property type="component" value="Unassembled WGS sequence"/>
</dbReference>
<dbReference type="EMBL" id="MVGC01000181">
    <property type="protein sequence ID" value="RJE22196.1"/>
    <property type="molecule type" value="Genomic_DNA"/>
</dbReference>
<feature type="compositionally biased region" description="Basic and acidic residues" evidence="1">
    <location>
        <begin position="1"/>
        <end position="23"/>
    </location>
</feature>
<dbReference type="AlphaFoldDB" id="A0A3A2ZGS1"/>
<accession>A0A3A2ZGS1</accession>
<comment type="caution">
    <text evidence="2">The sequence shown here is derived from an EMBL/GenBank/DDBJ whole genome shotgun (WGS) entry which is preliminary data.</text>
</comment>
<protein>
    <submittedName>
        <fullName evidence="2">Uncharacterized protein</fullName>
    </submittedName>
</protein>
<evidence type="ECO:0000313" key="2">
    <source>
        <dbReference type="EMBL" id="RJE22196.1"/>
    </source>
</evidence>
<gene>
    <name evidence="2" type="ORF">PHISCL_05482</name>
</gene>
<feature type="region of interest" description="Disordered" evidence="1">
    <location>
        <begin position="1"/>
        <end position="28"/>
    </location>
</feature>
<evidence type="ECO:0000256" key="1">
    <source>
        <dbReference type="SAM" id="MobiDB-lite"/>
    </source>
</evidence>
<organism evidence="2 3">
    <name type="scientific">Aspergillus sclerotialis</name>
    <dbReference type="NCBI Taxonomy" id="2070753"/>
    <lineage>
        <taxon>Eukaryota</taxon>
        <taxon>Fungi</taxon>
        <taxon>Dikarya</taxon>
        <taxon>Ascomycota</taxon>
        <taxon>Pezizomycotina</taxon>
        <taxon>Eurotiomycetes</taxon>
        <taxon>Eurotiomycetidae</taxon>
        <taxon>Eurotiales</taxon>
        <taxon>Aspergillaceae</taxon>
        <taxon>Aspergillus</taxon>
        <taxon>Aspergillus subgen. Polypaecilum</taxon>
    </lineage>
</organism>